<protein>
    <submittedName>
        <fullName evidence="1">Uncharacterized protein</fullName>
    </submittedName>
</protein>
<reference evidence="1 2" key="1">
    <citation type="journal article" date="2019" name="Sci. Rep.">
        <title>Nanopore sequencing improves the draft genome of the human pathogenic amoeba Naegleria fowleri.</title>
        <authorList>
            <person name="Liechti N."/>
            <person name="Schurch N."/>
            <person name="Bruggmann R."/>
            <person name="Wittwer M."/>
        </authorList>
    </citation>
    <scope>NUCLEOTIDE SEQUENCE [LARGE SCALE GENOMIC DNA]</scope>
    <source>
        <strain evidence="1 2">ATCC 30894</strain>
    </source>
</reference>
<dbReference type="AlphaFoldDB" id="A0A6A5BHW4"/>
<sequence length="107" mass="12917">MEQTQDYQNLIYASEILQRQKEQVIKDIKDLKERIELENKGEEFIDQLYVSHQTVQPVPNINFSMYLQFCQDNHIELSKELIHALEKEDETKQSEEYKELERLLSKK</sequence>
<organism evidence="1 2">
    <name type="scientific">Naegleria fowleri</name>
    <name type="common">Brain eating amoeba</name>
    <dbReference type="NCBI Taxonomy" id="5763"/>
    <lineage>
        <taxon>Eukaryota</taxon>
        <taxon>Discoba</taxon>
        <taxon>Heterolobosea</taxon>
        <taxon>Tetramitia</taxon>
        <taxon>Eutetramitia</taxon>
        <taxon>Vahlkampfiidae</taxon>
        <taxon>Naegleria</taxon>
    </lineage>
</organism>
<dbReference type="VEuPathDB" id="AmoebaDB:NF0083140"/>
<dbReference type="VEuPathDB" id="AmoebaDB:FDP41_006444"/>
<evidence type="ECO:0000313" key="2">
    <source>
        <dbReference type="Proteomes" id="UP000444721"/>
    </source>
</evidence>
<keyword evidence="2" id="KW-1185">Reference proteome</keyword>
<dbReference type="VEuPathDB" id="AmoebaDB:NfTy_089860"/>
<evidence type="ECO:0000313" key="1">
    <source>
        <dbReference type="EMBL" id="KAF0974412.1"/>
    </source>
</evidence>
<dbReference type="Proteomes" id="UP000444721">
    <property type="component" value="Unassembled WGS sequence"/>
</dbReference>
<accession>A0A6A5BHW4</accession>
<comment type="caution">
    <text evidence="1">The sequence shown here is derived from an EMBL/GenBank/DDBJ whole genome shotgun (WGS) entry which is preliminary data.</text>
</comment>
<dbReference type="GeneID" id="68113662"/>
<dbReference type="RefSeq" id="XP_044559125.1">
    <property type="nucleotide sequence ID" value="XM_044710080.1"/>
</dbReference>
<name>A0A6A5BHW4_NAEFO</name>
<gene>
    <name evidence="1" type="ORF">FDP41_006444</name>
</gene>
<dbReference type="OrthoDB" id="10284187at2759"/>
<dbReference type="EMBL" id="VFQX01000052">
    <property type="protein sequence ID" value="KAF0974412.1"/>
    <property type="molecule type" value="Genomic_DNA"/>
</dbReference>
<proteinExistence type="predicted"/>